<feature type="compositionally biased region" description="Low complexity" evidence="1">
    <location>
        <begin position="45"/>
        <end position="58"/>
    </location>
</feature>
<dbReference type="InterPro" id="IPR011006">
    <property type="entry name" value="CheY-like_superfamily"/>
</dbReference>
<dbReference type="SUPFAM" id="SSF52172">
    <property type="entry name" value="CheY-like"/>
    <property type="match status" value="1"/>
</dbReference>
<dbReference type="PROSITE" id="PS50921">
    <property type="entry name" value="ANTAR"/>
    <property type="match status" value="1"/>
</dbReference>
<dbReference type="GO" id="GO:0003723">
    <property type="term" value="F:RNA binding"/>
    <property type="evidence" value="ECO:0007669"/>
    <property type="project" value="InterPro"/>
</dbReference>
<evidence type="ECO:0000313" key="4">
    <source>
        <dbReference type="Proteomes" id="UP000199012"/>
    </source>
</evidence>
<reference evidence="3 4" key="1">
    <citation type="submission" date="2016-10" db="EMBL/GenBank/DDBJ databases">
        <authorList>
            <person name="de Groot N.N."/>
        </authorList>
    </citation>
    <scope>NUCLEOTIDE SEQUENCE [LARGE SCALE GENOMIC DNA]</scope>
    <source>
        <strain evidence="3 4">CGMCC 4.6945</strain>
    </source>
</reference>
<dbReference type="InterPro" id="IPR005561">
    <property type="entry name" value="ANTAR"/>
</dbReference>
<accession>A0A1I1AG03</accession>
<dbReference type="SMART" id="SM01012">
    <property type="entry name" value="ANTAR"/>
    <property type="match status" value="1"/>
</dbReference>
<dbReference type="OrthoDB" id="3787288at2"/>
<gene>
    <name evidence="3" type="ORF">SAMN05421867_11765</name>
</gene>
<feature type="region of interest" description="Disordered" evidence="1">
    <location>
        <begin position="1"/>
        <end position="61"/>
    </location>
</feature>
<dbReference type="InterPro" id="IPR036388">
    <property type="entry name" value="WH-like_DNA-bd_sf"/>
</dbReference>
<dbReference type="AlphaFoldDB" id="A0A1I1AG03"/>
<feature type="compositionally biased region" description="Pro residues" evidence="1">
    <location>
        <begin position="19"/>
        <end position="34"/>
    </location>
</feature>
<dbReference type="RefSeq" id="WP_090034413.1">
    <property type="nucleotide sequence ID" value="NZ_BONM01000020.1"/>
</dbReference>
<organism evidence="3 4">
    <name type="scientific">Cellulomonas marina</name>
    <dbReference type="NCBI Taxonomy" id="988821"/>
    <lineage>
        <taxon>Bacteria</taxon>
        <taxon>Bacillati</taxon>
        <taxon>Actinomycetota</taxon>
        <taxon>Actinomycetes</taxon>
        <taxon>Micrococcales</taxon>
        <taxon>Cellulomonadaceae</taxon>
        <taxon>Cellulomonas</taxon>
    </lineage>
</organism>
<dbReference type="Proteomes" id="UP000199012">
    <property type="component" value="Unassembled WGS sequence"/>
</dbReference>
<dbReference type="EMBL" id="FOKA01000017">
    <property type="protein sequence ID" value="SFB36296.1"/>
    <property type="molecule type" value="Genomic_DNA"/>
</dbReference>
<name>A0A1I1AG03_9CELL</name>
<evidence type="ECO:0000259" key="2">
    <source>
        <dbReference type="PROSITE" id="PS50921"/>
    </source>
</evidence>
<sequence>MVVNDIRPAPGPHADRVVPVPPPSAAVPRRPQPSPRSSGTSPVLAAGTAAGGSTTPAPWSAPLPDALATVRCPEPHRPLPHGRAHDPAEDVLACVHRRQESGRAVVELRVLARDHGRVVDVSEVYDDLVAREVDSAVRASVVHRGQIEQAKGIVVAELGLGEDQAFALLRRLSNESNVKLREVAGRIVAARACAPVVAALRAPEQIA</sequence>
<feature type="domain" description="ANTAR" evidence="2">
    <location>
        <begin position="127"/>
        <end position="188"/>
    </location>
</feature>
<dbReference type="STRING" id="988821.SAMN05421867_11765"/>
<dbReference type="Gene3D" id="1.10.10.10">
    <property type="entry name" value="Winged helix-like DNA-binding domain superfamily/Winged helix DNA-binding domain"/>
    <property type="match status" value="1"/>
</dbReference>
<proteinExistence type="predicted"/>
<keyword evidence="4" id="KW-1185">Reference proteome</keyword>
<evidence type="ECO:0000313" key="3">
    <source>
        <dbReference type="EMBL" id="SFB36296.1"/>
    </source>
</evidence>
<dbReference type="Pfam" id="PF03861">
    <property type="entry name" value="ANTAR"/>
    <property type="match status" value="1"/>
</dbReference>
<protein>
    <submittedName>
        <fullName evidence="3">ANTAR domain-containing protein</fullName>
    </submittedName>
</protein>
<evidence type="ECO:0000256" key="1">
    <source>
        <dbReference type="SAM" id="MobiDB-lite"/>
    </source>
</evidence>